<organism evidence="1 2">
    <name type="scientific">Marinobacterium aestuariivivens</name>
    <dbReference type="NCBI Taxonomy" id="1698799"/>
    <lineage>
        <taxon>Bacteria</taxon>
        <taxon>Pseudomonadati</taxon>
        <taxon>Pseudomonadota</taxon>
        <taxon>Gammaproteobacteria</taxon>
        <taxon>Oceanospirillales</taxon>
        <taxon>Oceanospirillaceae</taxon>
        <taxon>Marinobacterium</taxon>
    </lineage>
</organism>
<name>A0ABW2A506_9GAMM</name>
<sequence length="55" mass="6162">MKSSETAPDFLKVIQRLVAKAIAKAHACELKFEMRVTPVRHQQYGSQIAHPLVTS</sequence>
<dbReference type="Proteomes" id="UP001596422">
    <property type="component" value="Unassembled WGS sequence"/>
</dbReference>
<evidence type="ECO:0000313" key="2">
    <source>
        <dbReference type="Proteomes" id="UP001596422"/>
    </source>
</evidence>
<comment type="caution">
    <text evidence="1">The sequence shown here is derived from an EMBL/GenBank/DDBJ whole genome shotgun (WGS) entry which is preliminary data.</text>
</comment>
<gene>
    <name evidence="1" type="ORF">ACFQDL_22400</name>
</gene>
<accession>A0ABW2A506</accession>
<evidence type="ECO:0000313" key="1">
    <source>
        <dbReference type="EMBL" id="MFC6672510.1"/>
    </source>
</evidence>
<reference evidence="2" key="1">
    <citation type="journal article" date="2019" name="Int. J. Syst. Evol. Microbiol.">
        <title>The Global Catalogue of Microorganisms (GCM) 10K type strain sequencing project: providing services to taxonomists for standard genome sequencing and annotation.</title>
        <authorList>
            <consortium name="The Broad Institute Genomics Platform"/>
            <consortium name="The Broad Institute Genome Sequencing Center for Infectious Disease"/>
            <person name="Wu L."/>
            <person name="Ma J."/>
        </authorList>
    </citation>
    <scope>NUCLEOTIDE SEQUENCE [LARGE SCALE GENOMIC DNA]</scope>
    <source>
        <strain evidence="2">NBRC 111756</strain>
    </source>
</reference>
<keyword evidence="2" id="KW-1185">Reference proteome</keyword>
<dbReference type="EMBL" id="JBHSWE010000001">
    <property type="protein sequence ID" value="MFC6672510.1"/>
    <property type="molecule type" value="Genomic_DNA"/>
</dbReference>
<dbReference type="RefSeq" id="WP_379910948.1">
    <property type="nucleotide sequence ID" value="NZ_JBHSWE010000001.1"/>
</dbReference>
<proteinExistence type="predicted"/>
<protein>
    <submittedName>
        <fullName evidence="1">Uncharacterized protein</fullName>
    </submittedName>
</protein>